<dbReference type="GeneID" id="65562232"/>
<name>A0A8F5BM66_SACSH</name>
<evidence type="ECO:0000313" key="2">
    <source>
        <dbReference type="Proteomes" id="UP000694018"/>
    </source>
</evidence>
<dbReference type="GO" id="GO:0016811">
    <property type="term" value="F:hydrolase activity, acting on carbon-nitrogen (but not peptide) bonds, in linear amides"/>
    <property type="evidence" value="ECO:0007669"/>
    <property type="project" value="TreeGrafter"/>
</dbReference>
<gene>
    <name evidence="1" type="ORF">J5U23_00626</name>
</gene>
<evidence type="ECO:0000313" key="1">
    <source>
        <dbReference type="EMBL" id="QXJ27759.1"/>
    </source>
</evidence>
<keyword evidence="1" id="KW-0378">Hydrolase</keyword>
<dbReference type="EC" id="3.5.2.10" evidence="1"/>
<dbReference type="AlphaFoldDB" id="A0A8F5BM66"/>
<proteinExistence type="predicted"/>
<dbReference type="PANTHER" id="PTHR35005">
    <property type="entry name" value="3-DEHYDRO-SCYLLO-INOSOSE HYDROLASE"/>
    <property type="match status" value="1"/>
</dbReference>
<sequence>MKLIEIARDEIREDLVGLVPVGSIEQHGPHLPMGTDSIISEYVASKAEEKLKEITLLFPTIYYGVSLEHKGFPFVSLSFQTAISLFNDLLESIFKDLGLRRIIIVNSHGGNSYFLPLVQREFNMKHNDAKVMIFNTFSEEEKLRFNVNDLHAGTVETSKIYAIDKRIVRLNKIEEIKSYDVREGVFVYYSTQEANQFGVLNDGKPIRIDEELGKKILADTVDKLIWLILNFKV</sequence>
<dbReference type="InterPro" id="IPR003785">
    <property type="entry name" value="Creatininase/forma_Hydrolase"/>
</dbReference>
<reference evidence="1" key="1">
    <citation type="journal article" date="2021" name="Environ. Microbiol.">
        <title>New insights into the diversity and evolution of the archaeal mobilome from three complete genomes of Saccharolobus shibatae.</title>
        <authorList>
            <person name="Medvedeva S."/>
            <person name="Brandt D."/>
            <person name="Cvirkaite-Krupovic V."/>
            <person name="Liu Y."/>
            <person name="Severinov K."/>
            <person name="Ishino S."/>
            <person name="Ishino Y."/>
            <person name="Prangishvili D."/>
            <person name="Kalinowski J."/>
            <person name="Krupovic M."/>
        </authorList>
    </citation>
    <scope>NUCLEOTIDE SEQUENCE</scope>
    <source>
        <strain evidence="1">B12</strain>
    </source>
</reference>
<organism evidence="1 2">
    <name type="scientific">Saccharolobus shibatae (strain ATCC 51178 / DSM 5389 / JCM 8931 / NBRC 15437 / B12)</name>
    <name type="common">Sulfolobus shibatae</name>
    <dbReference type="NCBI Taxonomy" id="523848"/>
    <lineage>
        <taxon>Archaea</taxon>
        <taxon>Thermoproteota</taxon>
        <taxon>Thermoprotei</taxon>
        <taxon>Sulfolobales</taxon>
        <taxon>Sulfolobaceae</taxon>
        <taxon>Saccharolobus</taxon>
    </lineage>
</organism>
<dbReference type="KEGG" id="sshi:J5U23_00626"/>
<dbReference type="OrthoDB" id="46121at2157"/>
<dbReference type="EMBL" id="CP077717">
    <property type="protein sequence ID" value="QXJ27759.1"/>
    <property type="molecule type" value="Genomic_DNA"/>
</dbReference>
<dbReference type="GO" id="GO:0047789">
    <property type="term" value="F:creatininase activity"/>
    <property type="evidence" value="ECO:0007669"/>
    <property type="project" value="UniProtKB-EC"/>
</dbReference>
<protein>
    <submittedName>
        <fullName evidence="1">Creatinine amidohydrolase</fullName>
        <ecNumber evidence="1">3.5.2.10</ecNumber>
    </submittedName>
</protein>
<dbReference type="PANTHER" id="PTHR35005:SF1">
    <property type="entry name" value="2-AMINO-5-FORMYLAMINO-6-RIBOSYLAMINOPYRIMIDIN-4(3H)-ONE 5'-MONOPHOSPHATE DEFORMYLASE"/>
    <property type="match status" value="1"/>
</dbReference>
<dbReference type="GO" id="GO:0009231">
    <property type="term" value="P:riboflavin biosynthetic process"/>
    <property type="evidence" value="ECO:0007669"/>
    <property type="project" value="TreeGrafter"/>
</dbReference>
<dbReference type="Proteomes" id="UP000694018">
    <property type="component" value="Chromosome"/>
</dbReference>
<dbReference type="RefSeq" id="WP_218266953.1">
    <property type="nucleotide sequence ID" value="NZ_CP077717.1"/>
</dbReference>
<dbReference type="Pfam" id="PF02633">
    <property type="entry name" value="Creatininase"/>
    <property type="match status" value="1"/>
</dbReference>
<accession>A0A8F5BM66</accession>